<accession>A0ABY2W3E9</accession>
<dbReference type="InterPro" id="IPR011767">
    <property type="entry name" value="GLR_AS"/>
</dbReference>
<reference evidence="2 3" key="1">
    <citation type="submission" date="2017-12" db="EMBL/GenBank/DDBJ databases">
        <authorList>
            <person name="Paulsen S."/>
            <person name="Gram L.K."/>
        </authorList>
    </citation>
    <scope>NUCLEOTIDE SEQUENCE [LARGE SCALE GENOMIC DNA]</scope>
    <source>
        <strain evidence="2 3">S2233</strain>
    </source>
</reference>
<feature type="domain" description="Glutaredoxin" evidence="1">
    <location>
        <begin position="4"/>
        <end position="47"/>
    </location>
</feature>
<dbReference type="InterPro" id="IPR002109">
    <property type="entry name" value="Glutaredoxin"/>
</dbReference>
<protein>
    <submittedName>
        <fullName evidence="2">Glutaredoxin 3</fullName>
    </submittedName>
</protein>
<dbReference type="SUPFAM" id="SSF52833">
    <property type="entry name" value="Thioredoxin-like"/>
    <property type="match status" value="1"/>
</dbReference>
<comment type="caution">
    <text evidence="2">The sequence shown here is derived from an EMBL/GenBank/DDBJ whole genome shotgun (WGS) entry which is preliminary data.</text>
</comment>
<keyword evidence="3" id="KW-1185">Reference proteome</keyword>
<dbReference type="InterPro" id="IPR036249">
    <property type="entry name" value="Thioredoxin-like_sf"/>
</dbReference>
<dbReference type="PROSITE" id="PS00195">
    <property type="entry name" value="GLUTAREDOXIN_1"/>
    <property type="match status" value="1"/>
</dbReference>
<evidence type="ECO:0000313" key="2">
    <source>
        <dbReference type="EMBL" id="TMP35049.1"/>
    </source>
</evidence>
<reference evidence="3" key="2">
    <citation type="submission" date="2019-06" db="EMBL/GenBank/DDBJ databases">
        <title>Co-occurence of chitin degradation, pigmentation and bioactivity in marine Pseudoalteromonas.</title>
        <authorList>
            <person name="Sonnenschein E.C."/>
            <person name="Bech P.K."/>
        </authorList>
    </citation>
    <scope>NUCLEOTIDE SEQUENCE [LARGE SCALE GENOMIC DNA]</scope>
    <source>
        <strain evidence="3">S2233</strain>
    </source>
</reference>
<dbReference type="RefSeq" id="WP_283235241.1">
    <property type="nucleotide sequence ID" value="NZ_PNCK01000251.1"/>
</dbReference>
<evidence type="ECO:0000259" key="1">
    <source>
        <dbReference type="Pfam" id="PF00462"/>
    </source>
</evidence>
<gene>
    <name evidence="2" type="ORF">CWB97_23020</name>
</gene>
<dbReference type="Gene3D" id="3.40.30.10">
    <property type="entry name" value="Glutaredoxin"/>
    <property type="match status" value="1"/>
</dbReference>
<dbReference type="EMBL" id="PNCK01000251">
    <property type="protein sequence ID" value="TMP35049.1"/>
    <property type="molecule type" value="Genomic_DNA"/>
</dbReference>
<proteinExistence type="predicted"/>
<organism evidence="2 3">
    <name type="scientific">Pseudoalteromonas citrea</name>
    <dbReference type="NCBI Taxonomy" id="43655"/>
    <lineage>
        <taxon>Bacteria</taxon>
        <taxon>Pseudomonadati</taxon>
        <taxon>Pseudomonadota</taxon>
        <taxon>Gammaproteobacteria</taxon>
        <taxon>Alteromonadales</taxon>
        <taxon>Pseudoalteromonadaceae</taxon>
        <taxon>Pseudoalteromonas</taxon>
    </lineage>
</organism>
<dbReference type="Proteomes" id="UP000305730">
    <property type="component" value="Unassembled WGS sequence"/>
</dbReference>
<evidence type="ECO:0000313" key="3">
    <source>
        <dbReference type="Proteomes" id="UP000305730"/>
    </source>
</evidence>
<name>A0ABY2W3E9_9GAMM</name>
<dbReference type="PROSITE" id="PS51354">
    <property type="entry name" value="GLUTAREDOXIN_2"/>
    <property type="match status" value="1"/>
</dbReference>
<sequence>MNQVVIYTKYYCPFCHRAKALLDSKGVTYTEYDIGAQPELREEMISKA</sequence>
<dbReference type="Pfam" id="PF00462">
    <property type="entry name" value="Glutaredoxin"/>
    <property type="match status" value="1"/>
</dbReference>
<feature type="non-terminal residue" evidence="2">
    <location>
        <position position="48"/>
    </location>
</feature>